<dbReference type="NCBIfam" id="TIGR03843">
    <property type="entry name" value="SCO1664 family protein"/>
    <property type="match status" value="1"/>
</dbReference>
<name>A0A6J6BCK0_9ZZZZ</name>
<sequence length="239" mass="27131">MSADELENSSETIGHLLRGEMTIEMRMPYSSNSTFLVSIIDKGELVKAIYKPMRGEKPLWDFEPGLHRREVAAYRLAEAMGLHFVPPTILRDGPQGEGSVQLLIEANPDEHYFAIFEERQELHDQFRAMCAFDIVANNTDRKSGHVLVDKDSRVWGIDHGLCFAQDFKIRTVIWEFGGEAIAESLLEKIEPLTQTVPLEVATLLTEQEVIAITERAKWLLDGARFPVDPSGRHYPWPLV</sequence>
<dbReference type="AlphaFoldDB" id="A0A6J6BCK0"/>
<gene>
    <name evidence="2" type="ORF">UFOPK1353_00671</name>
    <name evidence="3" type="ORF">UFOPK1826_00503</name>
</gene>
<organism evidence="2">
    <name type="scientific">freshwater metagenome</name>
    <dbReference type="NCBI Taxonomy" id="449393"/>
    <lineage>
        <taxon>unclassified sequences</taxon>
        <taxon>metagenomes</taxon>
        <taxon>ecological metagenomes</taxon>
    </lineage>
</organism>
<evidence type="ECO:0000259" key="1">
    <source>
        <dbReference type="Pfam" id="PF00454"/>
    </source>
</evidence>
<accession>A0A6J6BCK0</accession>
<dbReference type="Pfam" id="PF00454">
    <property type="entry name" value="PI3_PI4_kinase"/>
    <property type="match status" value="1"/>
</dbReference>
<reference evidence="2" key="1">
    <citation type="submission" date="2020-05" db="EMBL/GenBank/DDBJ databases">
        <authorList>
            <person name="Chiriac C."/>
            <person name="Salcher M."/>
            <person name="Ghai R."/>
            <person name="Kavagutti S V."/>
        </authorList>
    </citation>
    <scope>NUCLEOTIDE SEQUENCE</scope>
</reference>
<proteinExistence type="predicted"/>
<evidence type="ECO:0000313" key="3">
    <source>
        <dbReference type="EMBL" id="CAB4598695.1"/>
    </source>
</evidence>
<evidence type="ECO:0000313" key="2">
    <source>
        <dbReference type="EMBL" id="CAB4536139.1"/>
    </source>
</evidence>
<dbReference type="EMBL" id="CAEZUN010000045">
    <property type="protein sequence ID" value="CAB4598695.1"/>
    <property type="molecule type" value="Genomic_DNA"/>
</dbReference>
<dbReference type="EMBL" id="CAEZSE010000098">
    <property type="protein sequence ID" value="CAB4536139.1"/>
    <property type="molecule type" value="Genomic_DNA"/>
</dbReference>
<feature type="domain" description="PI3K/PI4K catalytic" evidence="1">
    <location>
        <begin position="95"/>
        <end position="169"/>
    </location>
</feature>
<dbReference type="InterPro" id="IPR022292">
    <property type="entry name" value="CHP03843"/>
</dbReference>
<protein>
    <submittedName>
        <fullName evidence="2">Unannotated protein</fullName>
    </submittedName>
</protein>
<dbReference type="InterPro" id="IPR000403">
    <property type="entry name" value="PI3/4_kinase_cat_dom"/>
</dbReference>